<sequence>MEEAQADIAVIFHWPLSAMDALTLSETLYWREQARQRSGADK</sequence>
<name>A0A271U9J4_ECOLX</name>
<dbReference type="EMBL" id="VHKY01000006">
    <property type="protein sequence ID" value="TZE48875.1"/>
    <property type="molecule type" value="Genomic_DNA"/>
</dbReference>
<reference evidence="1 2" key="1">
    <citation type="submission" date="2019-06" db="EMBL/GenBank/DDBJ databases">
        <title>The presence and diversity of blaCTX-M among Escherichia coli from urban wastewater and feedlot cattle, in Alberta, Canada.</title>
        <authorList>
            <person name="Cormier A.C."/>
            <person name="Chalmer G."/>
            <person name="Cook S.R."/>
            <person name="Zaheer R."/>
            <person name="Hannon S.J."/>
            <person name="Booker C.W."/>
            <person name="Read R."/>
            <person name="Gow S.P."/>
            <person name="Mcallister T.A."/>
            <person name="Boerlin P."/>
        </authorList>
    </citation>
    <scope>NUCLEOTIDE SEQUENCE [LARGE SCALE GENOMIC DNA]</scope>
    <source>
        <strain evidence="1 2">347</strain>
    </source>
</reference>
<gene>
    <name evidence="1" type="ORF">FKO60_11485</name>
</gene>
<dbReference type="RefSeq" id="WP_089558920.1">
    <property type="nucleotide sequence ID" value="NZ_JAAKBO010000004.1"/>
</dbReference>
<evidence type="ECO:0000313" key="2">
    <source>
        <dbReference type="Proteomes" id="UP000324120"/>
    </source>
</evidence>
<dbReference type="AlphaFoldDB" id="A0A271U9J4"/>
<dbReference type="InterPro" id="IPR009493">
    <property type="entry name" value="P2_GpE"/>
</dbReference>
<proteinExistence type="predicted"/>
<dbReference type="Pfam" id="PF06528">
    <property type="entry name" value="Phage_P2_GpE"/>
    <property type="match status" value="1"/>
</dbReference>
<accession>A0A271U9J4</accession>
<organism evidence="1 2">
    <name type="scientific">Escherichia coli</name>
    <dbReference type="NCBI Taxonomy" id="562"/>
    <lineage>
        <taxon>Bacteria</taxon>
        <taxon>Pseudomonadati</taxon>
        <taxon>Pseudomonadota</taxon>
        <taxon>Gammaproteobacteria</taxon>
        <taxon>Enterobacterales</taxon>
        <taxon>Enterobacteriaceae</taxon>
        <taxon>Escherichia</taxon>
    </lineage>
</organism>
<protein>
    <submittedName>
        <fullName evidence="1">GpE family phage tail protein</fullName>
    </submittedName>
</protein>
<comment type="caution">
    <text evidence="1">The sequence shown here is derived from an EMBL/GenBank/DDBJ whole genome shotgun (WGS) entry which is preliminary data.</text>
</comment>
<evidence type="ECO:0000313" key="1">
    <source>
        <dbReference type="EMBL" id="TZE48875.1"/>
    </source>
</evidence>
<dbReference type="Proteomes" id="UP000324120">
    <property type="component" value="Unassembled WGS sequence"/>
</dbReference>